<organism evidence="4 5">
    <name type="scientific">Sphingobium baderi</name>
    <dbReference type="NCBI Taxonomy" id="1332080"/>
    <lineage>
        <taxon>Bacteria</taxon>
        <taxon>Pseudomonadati</taxon>
        <taxon>Pseudomonadota</taxon>
        <taxon>Alphaproteobacteria</taxon>
        <taxon>Sphingomonadales</taxon>
        <taxon>Sphingomonadaceae</taxon>
        <taxon>Sphingobium</taxon>
    </lineage>
</organism>
<feature type="modified residue" description="Phosphohistidine" evidence="2">
    <location>
        <position position="60"/>
    </location>
</feature>
<dbReference type="RefSeq" id="WP_062063821.1">
    <property type="nucleotide sequence ID" value="NZ_CP013264.1"/>
</dbReference>
<protein>
    <submittedName>
        <fullName evidence="4">Histidine phosphotransferase</fullName>
    </submittedName>
</protein>
<evidence type="ECO:0000256" key="2">
    <source>
        <dbReference type="PROSITE-ProRule" id="PRU00110"/>
    </source>
</evidence>
<dbReference type="GO" id="GO:0004672">
    <property type="term" value="F:protein kinase activity"/>
    <property type="evidence" value="ECO:0007669"/>
    <property type="project" value="UniProtKB-ARBA"/>
</dbReference>
<accession>A0A0S3EXY5</accession>
<dbReference type="Proteomes" id="UP000056968">
    <property type="component" value="Chromosome"/>
</dbReference>
<name>A0A0S3EXY5_9SPHN</name>
<evidence type="ECO:0000313" key="4">
    <source>
        <dbReference type="EMBL" id="ALR20286.1"/>
    </source>
</evidence>
<feature type="domain" description="HPt" evidence="3">
    <location>
        <begin position="21"/>
        <end position="116"/>
    </location>
</feature>
<dbReference type="PROSITE" id="PS50894">
    <property type="entry name" value="HPT"/>
    <property type="match status" value="1"/>
</dbReference>
<dbReference type="Gene3D" id="1.20.120.160">
    <property type="entry name" value="HPT domain"/>
    <property type="match status" value="1"/>
</dbReference>
<dbReference type="InterPro" id="IPR008207">
    <property type="entry name" value="Sig_transdc_His_kin_Hpt_dom"/>
</dbReference>
<reference evidence="4 5" key="1">
    <citation type="submission" date="2015-11" db="EMBL/GenBank/DDBJ databases">
        <title>A Two-component Flavoprotein Monooxygenase System MeaXY Responsible for para-Hydroxylation of 2-Methyl-6-ethylaniline and 2,6-Diethylaniline in Sphingobium baderi DE-13.</title>
        <authorList>
            <person name="Cheng M."/>
            <person name="Meng Q."/>
            <person name="Yang Y."/>
            <person name="Chu C."/>
            <person name="Yan X."/>
            <person name="He J."/>
            <person name="Li S."/>
        </authorList>
    </citation>
    <scope>NUCLEOTIDE SEQUENCE [LARGE SCALE GENOMIC DNA]</scope>
    <source>
        <strain evidence="4 5">DE-13</strain>
    </source>
</reference>
<dbReference type="InterPro" id="IPR036641">
    <property type="entry name" value="HPT_dom_sf"/>
</dbReference>
<sequence>MPHGNAELVNWQEFKRTRAELATAFMRILGYFREDGEKAIGLIEQAFRDRNAAALVAPAHKLKGEAAQFGAHRLSFMAEQIEMVARRCVECHESPEELIEIVVALRPCFAETLALLDREANPLAVRKPAAFGRRAASATAGFGRAV</sequence>
<dbReference type="STRING" id="1332080.ATN00_08180"/>
<dbReference type="CDD" id="cd00088">
    <property type="entry name" value="HPT"/>
    <property type="match status" value="1"/>
</dbReference>
<evidence type="ECO:0000259" key="3">
    <source>
        <dbReference type="PROSITE" id="PS50894"/>
    </source>
</evidence>
<keyword evidence="1" id="KW-0902">Two-component regulatory system</keyword>
<keyword evidence="5" id="KW-1185">Reference proteome</keyword>
<keyword evidence="2" id="KW-0597">Phosphoprotein</keyword>
<proteinExistence type="predicted"/>
<dbReference type="Pfam" id="PF01627">
    <property type="entry name" value="Hpt"/>
    <property type="match status" value="1"/>
</dbReference>
<dbReference type="AlphaFoldDB" id="A0A0S3EXY5"/>
<dbReference type="KEGG" id="sbd:ATN00_08180"/>
<evidence type="ECO:0000313" key="5">
    <source>
        <dbReference type="Proteomes" id="UP000056968"/>
    </source>
</evidence>
<dbReference type="SUPFAM" id="SSF47226">
    <property type="entry name" value="Histidine-containing phosphotransfer domain, HPT domain"/>
    <property type="match status" value="1"/>
</dbReference>
<dbReference type="GO" id="GO:0000160">
    <property type="term" value="P:phosphorelay signal transduction system"/>
    <property type="evidence" value="ECO:0007669"/>
    <property type="project" value="UniProtKB-KW"/>
</dbReference>
<dbReference type="EMBL" id="CP013264">
    <property type="protein sequence ID" value="ALR20286.1"/>
    <property type="molecule type" value="Genomic_DNA"/>
</dbReference>
<dbReference type="OrthoDB" id="7448591at2"/>
<evidence type="ECO:0000256" key="1">
    <source>
        <dbReference type="ARBA" id="ARBA00023012"/>
    </source>
</evidence>
<gene>
    <name evidence="4" type="ORF">ATN00_08180</name>
</gene>
<keyword evidence="4" id="KW-0808">Transferase</keyword>